<evidence type="ECO:0000313" key="2">
    <source>
        <dbReference type="Proteomes" id="UP000789920"/>
    </source>
</evidence>
<gene>
    <name evidence="1" type="ORF">RPERSI_LOCUS24066</name>
</gene>
<sequence>KLPGYKQYYDAIEKILQQYHKMQKCTAMINASPTLKTLNRARMNKNTRVNE</sequence>
<proteinExistence type="predicted"/>
<dbReference type="EMBL" id="CAJVQC010076515">
    <property type="protein sequence ID" value="CAG8814756.1"/>
    <property type="molecule type" value="Genomic_DNA"/>
</dbReference>
<accession>A0ACA9RWG9</accession>
<protein>
    <submittedName>
        <fullName evidence="1">22167_t:CDS:1</fullName>
    </submittedName>
</protein>
<keyword evidence="2" id="KW-1185">Reference proteome</keyword>
<name>A0ACA9RWG9_9GLOM</name>
<organism evidence="1 2">
    <name type="scientific">Racocetra persica</name>
    <dbReference type="NCBI Taxonomy" id="160502"/>
    <lineage>
        <taxon>Eukaryota</taxon>
        <taxon>Fungi</taxon>
        <taxon>Fungi incertae sedis</taxon>
        <taxon>Mucoromycota</taxon>
        <taxon>Glomeromycotina</taxon>
        <taxon>Glomeromycetes</taxon>
        <taxon>Diversisporales</taxon>
        <taxon>Gigasporaceae</taxon>
        <taxon>Racocetra</taxon>
    </lineage>
</organism>
<feature type="non-terminal residue" evidence="1">
    <location>
        <position position="1"/>
    </location>
</feature>
<evidence type="ECO:0000313" key="1">
    <source>
        <dbReference type="EMBL" id="CAG8814756.1"/>
    </source>
</evidence>
<dbReference type="Proteomes" id="UP000789920">
    <property type="component" value="Unassembled WGS sequence"/>
</dbReference>
<comment type="caution">
    <text evidence="1">The sequence shown here is derived from an EMBL/GenBank/DDBJ whole genome shotgun (WGS) entry which is preliminary data.</text>
</comment>
<reference evidence="1" key="1">
    <citation type="submission" date="2021-06" db="EMBL/GenBank/DDBJ databases">
        <authorList>
            <person name="Kallberg Y."/>
            <person name="Tangrot J."/>
            <person name="Rosling A."/>
        </authorList>
    </citation>
    <scope>NUCLEOTIDE SEQUENCE</scope>
    <source>
        <strain evidence="1">MA461A</strain>
    </source>
</reference>
<feature type="non-terminal residue" evidence="1">
    <location>
        <position position="51"/>
    </location>
</feature>